<proteinExistence type="predicted"/>
<keyword evidence="2" id="KW-1185">Reference proteome</keyword>
<organism evidence="1 2">
    <name type="scientific">Hypothenemus hampei</name>
    <name type="common">Coffee berry borer</name>
    <dbReference type="NCBI Taxonomy" id="57062"/>
    <lineage>
        <taxon>Eukaryota</taxon>
        <taxon>Metazoa</taxon>
        <taxon>Ecdysozoa</taxon>
        <taxon>Arthropoda</taxon>
        <taxon>Hexapoda</taxon>
        <taxon>Insecta</taxon>
        <taxon>Pterygota</taxon>
        <taxon>Neoptera</taxon>
        <taxon>Endopterygota</taxon>
        <taxon>Coleoptera</taxon>
        <taxon>Polyphaga</taxon>
        <taxon>Cucujiformia</taxon>
        <taxon>Curculionidae</taxon>
        <taxon>Scolytinae</taxon>
        <taxon>Hypothenemus</taxon>
    </lineage>
</organism>
<dbReference type="Proteomes" id="UP001566132">
    <property type="component" value="Unassembled WGS sequence"/>
</dbReference>
<reference evidence="1 2" key="1">
    <citation type="submission" date="2024-05" db="EMBL/GenBank/DDBJ databases">
        <title>Genetic variation in Jamaican populations of the coffee berry borer (Hypothenemus hampei).</title>
        <authorList>
            <person name="Errbii M."/>
            <person name="Myrie A."/>
        </authorList>
    </citation>
    <scope>NUCLEOTIDE SEQUENCE [LARGE SCALE GENOMIC DNA]</scope>
    <source>
        <strain evidence="1">JA-Hopewell-2020-01-JO</strain>
        <tissue evidence="1">Whole body</tissue>
    </source>
</reference>
<name>A0ABD1EHY0_HYPHA</name>
<comment type="caution">
    <text evidence="1">The sequence shown here is derived from an EMBL/GenBank/DDBJ whole genome shotgun (WGS) entry which is preliminary data.</text>
</comment>
<sequence length="381" mass="43988">MLDKSDDEMFLVSSDTESDWGDENHLFYDEKSKARMEIKRSLRAFDSDTGGLSNAYQNIFVPILNESMENFTKWLFKIELLSSYVSCPNSLFKPDCMKNMEIVLAMGMNDSYQLRCRNCLQKESIRKFSVFEGLNCNLRSAIRILYGWVKGIDLDTMADMLGLDTHLIGKVYNRAAKLALACMRLCPGIGDVGGPNIVVLIDIYPNLLREQNCLRKACKPIICVCEIESLPQKYWLEPLEEWDKTNPNEVSRISKKIFNFICTVVQPGSILILPNESTILFSEYYPLLCEKYQSVKTMDDLQLISTEEASLADILTTIWKKPLEVCEEANFFNPYHVSQFLTKHLWSEFTEQDSFTMLINFIVHETRNKNMLKYLKDSEIC</sequence>
<dbReference type="EMBL" id="JBDJPC010000007">
    <property type="protein sequence ID" value="KAL1494307.1"/>
    <property type="molecule type" value="Genomic_DNA"/>
</dbReference>
<accession>A0ABD1EHY0</accession>
<evidence type="ECO:0000313" key="1">
    <source>
        <dbReference type="EMBL" id="KAL1494307.1"/>
    </source>
</evidence>
<protein>
    <submittedName>
        <fullName evidence="1">Uncharacterized protein</fullName>
    </submittedName>
</protein>
<dbReference type="AlphaFoldDB" id="A0ABD1EHY0"/>
<evidence type="ECO:0000313" key="2">
    <source>
        <dbReference type="Proteomes" id="UP001566132"/>
    </source>
</evidence>
<gene>
    <name evidence="1" type="ORF">ABEB36_009926</name>
</gene>